<dbReference type="InterPro" id="IPR007046">
    <property type="entry name" value="RNA_pol_sigma_54_core-bd"/>
</dbReference>
<keyword evidence="4" id="KW-0548">Nucleotidyltransferase</keyword>
<dbReference type="InterPro" id="IPR000394">
    <property type="entry name" value="RNA_pol_sigma_54"/>
</dbReference>
<dbReference type="PIRSF" id="PIRSF000774">
    <property type="entry name" value="RpoN"/>
    <property type="match status" value="1"/>
</dbReference>
<evidence type="ECO:0000256" key="8">
    <source>
        <dbReference type="ARBA" id="ARBA00023163"/>
    </source>
</evidence>
<evidence type="ECO:0000256" key="7">
    <source>
        <dbReference type="ARBA" id="ARBA00023125"/>
    </source>
</evidence>
<keyword evidence="5" id="KW-0805">Transcription regulation</keyword>
<feature type="domain" description="RNA polymerase sigma factor 54 DNA-binding" evidence="9">
    <location>
        <begin position="310"/>
        <end position="467"/>
    </location>
</feature>
<evidence type="ECO:0000256" key="2">
    <source>
        <dbReference type="ARBA" id="ARBA00022478"/>
    </source>
</evidence>
<dbReference type="PRINTS" id="PR00045">
    <property type="entry name" value="SIGMA54FCT"/>
</dbReference>
<keyword evidence="7" id="KW-0238">DNA-binding</keyword>
<dbReference type="Pfam" id="PF04552">
    <property type="entry name" value="Sigma54_DBD"/>
    <property type="match status" value="1"/>
</dbReference>
<dbReference type="GO" id="GO:0016987">
    <property type="term" value="F:sigma factor activity"/>
    <property type="evidence" value="ECO:0007669"/>
    <property type="project" value="UniProtKB-KW"/>
</dbReference>
<keyword evidence="12" id="KW-1185">Reference proteome</keyword>
<evidence type="ECO:0000259" key="10">
    <source>
        <dbReference type="Pfam" id="PF04963"/>
    </source>
</evidence>
<dbReference type="Gene3D" id="1.10.10.60">
    <property type="entry name" value="Homeodomain-like"/>
    <property type="match status" value="1"/>
</dbReference>
<dbReference type="NCBIfam" id="TIGR02395">
    <property type="entry name" value="rpoN_sigma"/>
    <property type="match status" value="1"/>
</dbReference>
<dbReference type="RefSeq" id="WP_148698166.1">
    <property type="nucleotide sequence ID" value="NZ_CP017834.1"/>
</dbReference>
<dbReference type="InterPro" id="IPR007634">
    <property type="entry name" value="RNA_pol_sigma_54_DNA-bd"/>
</dbReference>
<evidence type="ECO:0000259" key="9">
    <source>
        <dbReference type="Pfam" id="PF04552"/>
    </source>
</evidence>
<accession>A0A1L4D2I3</accession>
<evidence type="ECO:0000313" key="11">
    <source>
        <dbReference type="EMBL" id="APJ04410.1"/>
    </source>
</evidence>
<evidence type="ECO:0000256" key="6">
    <source>
        <dbReference type="ARBA" id="ARBA00023082"/>
    </source>
</evidence>
<reference evidence="11 12" key="1">
    <citation type="submission" date="2016-10" db="EMBL/GenBank/DDBJ databases">
        <title>Silvanigrella aquatica sp. nov., isolated from a freshwater lake located in the Black Forest, Germany, description of Silvanigrellaceae fam. nov., Silvanigrellales ord. nov., reclassification of the order Bdellovibrionales in the class Oligoflexia, reclassification of the families Bacteriovoracaceae and Halobacteriovoraceae in the new order Bacteriovoracales ord. nov., and reclassification of the family Pseudobacteriovoracaceae in the order Oligoflexiales.</title>
        <authorList>
            <person name="Hahn M.W."/>
            <person name="Schmidt J."/>
            <person name="Koll U."/>
            <person name="Rohde M."/>
            <person name="Verbag S."/>
            <person name="Pitt A."/>
            <person name="Nakai R."/>
            <person name="Naganuma T."/>
            <person name="Lang E."/>
        </authorList>
    </citation>
    <scope>NUCLEOTIDE SEQUENCE [LARGE SCALE GENOMIC DNA]</scope>
    <source>
        <strain evidence="11 12">MWH-Nonnen-W8red</strain>
    </source>
</reference>
<keyword evidence="3" id="KW-0808">Transferase</keyword>
<dbReference type="PANTHER" id="PTHR32248">
    <property type="entry name" value="RNA POLYMERASE SIGMA-54 FACTOR"/>
    <property type="match status" value="1"/>
</dbReference>
<dbReference type="PROSITE" id="PS50044">
    <property type="entry name" value="SIGMA54_3"/>
    <property type="match status" value="1"/>
</dbReference>
<dbReference type="GO" id="GO:0006352">
    <property type="term" value="P:DNA-templated transcription initiation"/>
    <property type="evidence" value="ECO:0007669"/>
    <property type="project" value="InterPro"/>
</dbReference>
<gene>
    <name evidence="11" type="ORF">AXG55_11025</name>
</gene>
<keyword evidence="2" id="KW-0240">DNA-directed RNA polymerase</keyword>
<dbReference type="InterPro" id="IPR038709">
    <property type="entry name" value="RpoN_core-bd_sf"/>
</dbReference>
<evidence type="ECO:0000256" key="4">
    <source>
        <dbReference type="ARBA" id="ARBA00022695"/>
    </source>
</evidence>
<keyword evidence="8" id="KW-0804">Transcription</keyword>
<dbReference type="AlphaFoldDB" id="A0A1L4D2I3"/>
<dbReference type="PROSITE" id="PS00717">
    <property type="entry name" value="SIGMA54_1"/>
    <property type="match status" value="1"/>
</dbReference>
<dbReference type="Proteomes" id="UP000184731">
    <property type="component" value="Chromosome"/>
</dbReference>
<feature type="domain" description="RNA polymerase sigma factor 54 core-binding" evidence="10">
    <location>
        <begin position="106"/>
        <end position="289"/>
    </location>
</feature>
<dbReference type="GO" id="GO:0016779">
    <property type="term" value="F:nucleotidyltransferase activity"/>
    <property type="evidence" value="ECO:0007669"/>
    <property type="project" value="UniProtKB-KW"/>
</dbReference>
<dbReference type="GO" id="GO:0001216">
    <property type="term" value="F:DNA-binding transcription activator activity"/>
    <property type="evidence" value="ECO:0007669"/>
    <property type="project" value="InterPro"/>
</dbReference>
<evidence type="ECO:0000256" key="1">
    <source>
        <dbReference type="ARBA" id="ARBA00008798"/>
    </source>
</evidence>
<dbReference type="Pfam" id="PF00309">
    <property type="entry name" value="Sigma54_AID"/>
    <property type="match status" value="1"/>
</dbReference>
<dbReference type="GO" id="GO:0003677">
    <property type="term" value="F:DNA binding"/>
    <property type="evidence" value="ECO:0007669"/>
    <property type="project" value="UniProtKB-KW"/>
</dbReference>
<dbReference type="KEGG" id="saqi:AXG55_11025"/>
<evidence type="ECO:0000256" key="5">
    <source>
        <dbReference type="ARBA" id="ARBA00023015"/>
    </source>
</evidence>
<protein>
    <submittedName>
        <fullName evidence="11">RNA polymerase sigma-54 factor</fullName>
    </submittedName>
</protein>
<dbReference type="GO" id="GO:0000428">
    <property type="term" value="C:DNA-directed RNA polymerase complex"/>
    <property type="evidence" value="ECO:0007669"/>
    <property type="project" value="UniProtKB-KW"/>
</dbReference>
<evidence type="ECO:0000256" key="3">
    <source>
        <dbReference type="ARBA" id="ARBA00022679"/>
    </source>
</evidence>
<dbReference type="OrthoDB" id="5288181at2"/>
<dbReference type="PROSITE" id="PS00718">
    <property type="entry name" value="SIGMA54_2"/>
    <property type="match status" value="1"/>
</dbReference>
<comment type="similarity">
    <text evidence="1">Belongs to the sigma-54 factor family.</text>
</comment>
<dbReference type="EMBL" id="CP017834">
    <property type="protein sequence ID" value="APJ04410.1"/>
    <property type="molecule type" value="Genomic_DNA"/>
</dbReference>
<proteinExistence type="inferred from homology"/>
<dbReference type="PANTHER" id="PTHR32248:SF4">
    <property type="entry name" value="RNA POLYMERASE SIGMA-54 FACTOR"/>
    <property type="match status" value="1"/>
</dbReference>
<evidence type="ECO:0000313" key="12">
    <source>
        <dbReference type="Proteomes" id="UP000184731"/>
    </source>
</evidence>
<keyword evidence="6" id="KW-0731">Sigma factor</keyword>
<sequence length="471" mass="54742">MALEIKQGLKTTQKISLSAELKHSITILTLGRYELEKLITDELEKNPCLIGIPKYDEQEYTLHYEELKRALQNSFNQTDYTERYNDIKSNEAISSSDQKREYADSSSNISLHTSIQEQIAIMRLSAYEKECVLTILQYIDDNGFLNTDKETISEANSIHIDDVQFAIETIQKCEPTGVGACNAQECLYLQFKKLDKKPKYVEKLLTEYWNEFQKQNFLKIAKIEKTNINEIKNAFRFIKTHFDPRPARQFGPLSNQLITPDVYVFKRDGKWICSLNENGLPRLKLSKKYSKLVSNLKNDTFEKDSKDISKYINENIKSAKWLVKSLKERDKTILKVVESIIRHQENFFEYGVEYLNPLTLKVVAQELDLHESTISRATSDKYLYSPRGIFELKYFFNAAVENNSGQELANESIKQYVAEFIKNEDKKNPLSDHEIALKIESFKGIKIARRTVAKYRESLGIMSSSKRIQRF</sequence>
<name>A0A1L4D2I3_9BACT</name>
<dbReference type="Gene3D" id="1.10.10.1330">
    <property type="entry name" value="RNA polymerase sigma-54 factor, core-binding domain"/>
    <property type="match status" value="1"/>
</dbReference>
<organism evidence="11 12">
    <name type="scientific">Silvanigrella aquatica</name>
    <dbReference type="NCBI Taxonomy" id="1915309"/>
    <lineage>
        <taxon>Bacteria</taxon>
        <taxon>Pseudomonadati</taxon>
        <taxon>Bdellovibrionota</taxon>
        <taxon>Oligoflexia</taxon>
        <taxon>Silvanigrellales</taxon>
        <taxon>Silvanigrellaceae</taxon>
        <taxon>Silvanigrella</taxon>
    </lineage>
</organism>
<dbReference type="Pfam" id="PF04963">
    <property type="entry name" value="Sigma54_CBD"/>
    <property type="match status" value="1"/>
</dbReference>
<dbReference type="STRING" id="1915309.AXG55_11025"/>